<feature type="chain" id="PRO_5044616915" description="WxL domain-containing protein" evidence="1">
    <location>
        <begin position="26"/>
        <end position="207"/>
    </location>
</feature>
<evidence type="ECO:0000313" key="5">
    <source>
        <dbReference type="Proteomes" id="UP000728106"/>
    </source>
</evidence>
<dbReference type="Proteomes" id="UP000808038">
    <property type="component" value="Unassembled WGS sequence"/>
</dbReference>
<evidence type="ECO:0000313" key="3">
    <source>
        <dbReference type="EMBL" id="MBJ7633540.1"/>
    </source>
</evidence>
<reference evidence="4 5" key="2">
    <citation type="journal article" date="2021" name="Int. J. Food Microbiol.">
        <title>Safety demonstration of a microbial species for use in the food chain: Weissella confusa.</title>
        <authorList>
            <person name="Bourdichon F."/>
            <person name="Patrone V."/>
            <person name="Fontana A."/>
            <person name="Milani G."/>
            <person name="Morelli L."/>
        </authorList>
    </citation>
    <scope>NUCLEOTIDE SEQUENCE [LARGE SCALE GENOMIC DNA]</scope>
    <source>
        <strain evidence="3">CCUG 30943</strain>
        <strain evidence="4 5">CCUG 43002</strain>
    </source>
</reference>
<dbReference type="InterPro" id="IPR027994">
    <property type="entry name" value="WxL_dom"/>
</dbReference>
<dbReference type="AlphaFoldDB" id="A0A4Z0RP45"/>
<proteinExistence type="predicted"/>
<gene>
    <name evidence="4" type="ORF">HAU20_11170</name>
    <name evidence="3" type="ORF">HAU43_10665</name>
</gene>
<dbReference type="EMBL" id="JAAOCX010000019">
    <property type="protein sequence ID" value="MBJ7633540.1"/>
    <property type="molecule type" value="Genomic_DNA"/>
</dbReference>
<accession>A0A4Z0RP45</accession>
<feature type="signal peptide" evidence="1">
    <location>
        <begin position="1"/>
        <end position="25"/>
    </location>
</feature>
<comment type="caution">
    <text evidence="4">The sequence shown here is derived from an EMBL/GenBank/DDBJ whole genome shotgun (WGS) entry which is preliminary data.</text>
</comment>
<dbReference type="Pfam" id="PF13731">
    <property type="entry name" value="WxL"/>
    <property type="match status" value="1"/>
</dbReference>
<evidence type="ECO:0000256" key="1">
    <source>
        <dbReference type="SAM" id="SignalP"/>
    </source>
</evidence>
<sequence length="207" mass="21015">MKMNKIVLASLLSVSLLGASTSVFADKTDPVDTKTSFEVTGGSLSFKPTTTELNFGKLSMLDFAQGEHTPHATTDFNATVTDTVGDGNGWKLDAKYSGMTGTKGNVLGDTLHINGAELAAGGTATTVFSASSADVQKAMQKSSGVMNVNAVGGDDGAIYLDINPNAAKVDSYNGTITWTASSDTNDAADATTTAGVTVAPATSGATE</sequence>
<dbReference type="RefSeq" id="WP_003609190.1">
    <property type="nucleotide sequence ID" value="NZ_ALXH01000117.1"/>
</dbReference>
<keyword evidence="1" id="KW-0732">Signal</keyword>
<reference evidence="4" key="1">
    <citation type="submission" date="2020-02" db="EMBL/GenBank/DDBJ databases">
        <authorList>
            <person name="Fontana A."/>
            <person name="Patrone V."/>
            <person name="Morelli L."/>
        </authorList>
    </citation>
    <scope>NUCLEOTIDE SEQUENCE</scope>
    <source>
        <strain evidence="3">CCUG 30943</strain>
        <strain evidence="4">CCUG 43002</strain>
    </source>
</reference>
<dbReference type="EMBL" id="JAAOCP010000020">
    <property type="protein sequence ID" value="MBJ7639928.1"/>
    <property type="molecule type" value="Genomic_DNA"/>
</dbReference>
<protein>
    <recommendedName>
        <fullName evidence="2">WxL domain-containing protein</fullName>
    </recommendedName>
</protein>
<keyword evidence="5" id="KW-1185">Reference proteome</keyword>
<evidence type="ECO:0000259" key="2">
    <source>
        <dbReference type="Pfam" id="PF13731"/>
    </source>
</evidence>
<feature type="domain" description="WxL" evidence="2">
    <location>
        <begin position="29"/>
        <end position="181"/>
    </location>
</feature>
<name>A0A4Z0RP45_WEICO</name>
<organism evidence="4 5">
    <name type="scientific">Weissella confusa</name>
    <name type="common">Lactobacillus confusus</name>
    <dbReference type="NCBI Taxonomy" id="1583"/>
    <lineage>
        <taxon>Bacteria</taxon>
        <taxon>Bacillati</taxon>
        <taxon>Bacillota</taxon>
        <taxon>Bacilli</taxon>
        <taxon>Lactobacillales</taxon>
        <taxon>Lactobacillaceae</taxon>
        <taxon>Weissella</taxon>
    </lineage>
</organism>
<dbReference type="GeneID" id="57978339"/>
<dbReference type="Proteomes" id="UP000728106">
    <property type="component" value="Unassembled WGS sequence"/>
</dbReference>
<evidence type="ECO:0000313" key="4">
    <source>
        <dbReference type="EMBL" id="MBJ7639928.1"/>
    </source>
</evidence>